<gene>
    <name evidence="3" type="ORF">QO018_001973</name>
</gene>
<evidence type="ECO:0000259" key="1">
    <source>
        <dbReference type="Pfam" id="PF13280"/>
    </source>
</evidence>
<evidence type="ECO:0000259" key="2">
    <source>
        <dbReference type="Pfam" id="PF25583"/>
    </source>
</evidence>
<evidence type="ECO:0000313" key="3">
    <source>
        <dbReference type="EMBL" id="MDQ0533124.1"/>
    </source>
</evidence>
<organism evidence="3 4">
    <name type="scientific">Azospirillum picis</name>
    <dbReference type="NCBI Taxonomy" id="488438"/>
    <lineage>
        <taxon>Bacteria</taxon>
        <taxon>Pseudomonadati</taxon>
        <taxon>Pseudomonadota</taxon>
        <taxon>Alphaproteobacteria</taxon>
        <taxon>Rhodospirillales</taxon>
        <taxon>Azospirillaceae</taxon>
        <taxon>Azospirillum</taxon>
    </lineage>
</organism>
<dbReference type="Gene3D" id="1.10.10.10">
    <property type="entry name" value="Winged helix-like DNA-binding domain superfamily/Winged helix DNA-binding domain"/>
    <property type="match status" value="1"/>
</dbReference>
<dbReference type="Proteomes" id="UP001244552">
    <property type="component" value="Unassembled WGS sequence"/>
</dbReference>
<evidence type="ECO:0000313" key="4">
    <source>
        <dbReference type="Proteomes" id="UP001244552"/>
    </source>
</evidence>
<protein>
    <submittedName>
        <fullName evidence="3">DNA-binding transcriptional regulator YafY</fullName>
    </submittedName>
</protein>
<proteinExistence type="predicted"/>
<reference evidence="3 4" key="1">
    <citation type="submission" date="2023-07" db="EMBL/GenBank/DDBJ databases">
        <title>Genomic Encyclopedia of Type Strains, Phase IV (KMG-IV): sequencing the most valuable type-strain genomes for metagenomic binning, comparative biology and taxonomic classification.</title>
        <authorList>
            <person name="Goeker M."/>
        </authorList>
    </citation>
    <scope>NUCLEOTIDE SEQUENCE [LARGE SCALE GENOMIC DNA]</scope>
    <source>
        <strain evidence="3 4">DSM 19922</strain>
    </source>
</reference>
<sequence length="316" mass="35571">MPKKRDDGLPGEKLLLLYQLLTQEKGRHYLSELAPRLGRSVQTVSRMIDLVEIHLGKDALLERGMDGRRRYFQLHTAHQDSAEQAEALRFLSLCRDLTCMLPEALALLLDQALATLTQQLPAIPATSGTVGFNSKGFIDYTPHLGTIAQLREAISKRQVCQINYHAAGRPAPTIYRHAPGRLLAMNGTLYLQGYRLAEGSLLKERPTTFSLHRIKRITPTGEFFRFNPVDADSQHFGLDWHAPKRMRVHIATSAADYVRDRVWSEDQTIENQPDGTIILTVTTTSEKELMAWVLGFGTQARLVTDDMPTEIQGNEL</sequence>
<dbReference type="InterPro" id="IPR057727">
    <property type="entry name" value="WCX_dom"/>
</dbReference>
<dbReference type="RefSeq" id="WP_209980985.1">
    <property type="nucleotide sequence ID" value="NZ_JAGINO010000005.1"/>
</dbReference>
<dbReference type="Pfam" id="PF25583">
    <property type="entry name" value="WCX"/>
    <property type="match status" value="1"/>
</dbReference>
<dbReference type="EMBL" id="JAUSVU010000005">
    <property type="protein sequence ID" value="MDQ0533124.1"/>
    <property type="molecule type" value="Genomic_DNA"/>
</dbReference>
<dbReference type="PANTHER" id="PTHR34580:SF1">
    <property type="entry name" value="PROTEIN PAFC"/>
    <property type="match status" value="1"/>
</dbReference>
<name>A0ABU0MI32_9PROT</name>
<dbReference type="PANTHER" id="PTHR34580">
    <property type="match status" value="1"/>
</dbReference>
<dbReference type="InterPro" id="IPR026881">
    <property type="entry name" value="WYL_dom"/>
</dbReference>
<dbReference type="InterPro" id="IPR036390">
    <property type="entry name" value="WH_DNA-bd_sf"/>
</dbReference>
<keyword evidence="4" id="KW-1185">Reference proteome</keyword>
<dbReference type="PROSITE" id="PS52050">
    <property type="entry name" value="WYL"/>
    <property type="match status" value="1"/>
</dbReference>
<feature type="domain" description="WYL" evidence="1">
    <location>
        <begin position="146"/>
        <end position="218"/>
    </location>
</feature>
<comment type="caution">
    <text evidence="3">The sequence shown here is derived from an EMBL/GenBank/DDBJ whole genome shotgun (WGS) entry which is preliminary data.</text>
</comment>
<dbReference type="GO" id="GO:0003677">
    <property type="term" value="F:DNA binding"/>
    <property type="evidence" value="ECO:0007669"/>
    <property type="project" value="UniProtKB-KW"/>
</dbReference>
<dbReference type="InterPro" id="IPR036388">
    <property type="entry name" value="WH-like_DNA-bd_sf"/>
</dbReference>
<accession>A0ABU0MI32</accession>
<keyword evidence="3" id="KW-0238">DNA-binding</keyword>
<dbReference type="InterPro" id="IPR051534">
    <property type="entry name" value="CBASS_pafABC_assoc_protein"/>
</dbReference>
<dbReference type="Pfam" id="PF13280">
    <property type="entry name" value="WYL"/>
    <property type="match status" value="1"/>
</dbReference>
<dbReference type="SUPFAM" id="SSF46785">
    <property type="entry name" value="Winged helix' DNA-binding domain"/>
    <property type="match status" value="1"/>
</dbReference>
<feature type="domain" description="WCX" evidence="2">
    <location>
        <begin position="245"/>
        <end position="303"/>
    </location>
</feature>